<keyword evidence="3" id="KW-0732">Signal</keyword>
<dbReference type="Pfam" id="PF01476">
    <property type="entry name" value="LysM"/>
    <property type="match status" value="1"/>
</dbReference>
<dbReference type="CDD" id="cd00118">
    <property type="entry name" value="LysM"/>
    <property type="match status" value="1"/>
</dbReference>
<dbReference type="InterPro" id="IPR010618">
    <property type="entry name" value="RPF"/>
</dbReference>
<dbReference type="SUPFAM" id="SSF54106">
    <property type="entry name" value="LysM domain"/>
    <property type="match status" value="1"/>
</dbReference>
<dbReference type="PANTHER" id="PTHR34700">
    <property type="entry name" value="POTASSIUM BINDING PROTEIN KBP"/>
    <property type="match status" value="1"/>
</dbReference>
<evidence type="ECO:0000313" key="5">
    <source>
        <dbReference type="EMBL" id="MBC6447193.1"/>
    </source>
</evidence>
<comment type="similarity">
    <text evidence="1">Belongs to the transglycosylase family. Rpf subfamily.</text>
</comment>
<dbReference type="SMART" id="SM00257">
    <property type="entry name" value="LysM"/>
    <property type="match status" value="1"/>
</dbReference>
<proteinExistence type="inferred from homology"/>
<accession>A0ABR7L3C8</accession>
<feature type="signal peptide" evidence="3">
    <location>
        <begin position="1"/>
        <end position="35"/>
    </location>
</feature>
<dbReference type="Gene3D" id="1.10.530.10">
    <property type="match status" value="1"/>
</dbReference>
<dbReference type="SUPFAM" id="SSF53955">
    <property type="entry name" value="Lysozyme-like"/>
    <property type="match status" value="1"/>
</dbReference>
<keyword evidence="6" id="KW-1185">Reference proteome</keyword>
<dbReference type="InterPro" id="IPR023346">
    <property type="entry name" value="Lysozyme-like_dom_sf"/>
</dbReference>
<comment type="caution">
    <text evidence="5">The sequence shown here is derived from an EMBL/GenBank/DDBJ whole genome shotgun (WGS) entry which is preliminary data.</text>
</comment>
<dbReference type="EMBL" id="JABVED010000003">
    <property type="protein sequence ID" value="MBC6447193.1"/>
    <property type="molecule type" value="Genomic_DNA"/>
</dbReference>
<protein>
    <submittedName>
        <fullName evidence="5">LysM peptidoglycan-binding domain-containing protein</fullName>
    </submittedName>
</protein>
<reference evidence="5 6" key="1">
    <citation type="submission" date="2020-06" db="EMBL/GenBank/DDBJ databases">
        <title>Actinokineospora xiongansis sp. nov., isolated from soil of Baiyangdian.</title>
        <authorList>
            <person name="Zhang X."/>
        </authorList>
    </citation>
    <scope>NUCLEOTIDE SEQUENCE [LARGE SCALE GENOMIC DNA]</scope>
    <source>
        <strain evidence="5 6">HBU206404</strain>
    </source>
</reference>
<gene>
    <name evidence="5" type="ORF">GPZ80_08405</name>
</gene>
<feature type="chain" id="PRO_5046227241" evidence="3">
    <location>
        <begin position="36"/>
        <end position="217"/>
    </location>
</feature>
<organism evidence="5 6">
    <name type="scientific">Actinokineospora xionganensis</name>
    <dbReference type="NCBI Taxonomy" id="2684470"/>
    <lineage>
        <taxon>Bacteria</taxon>
        <taxon>Bacillati</taxon>
        <taxon>Actinomycetota</taxon>
        <taxon>Actinomycetes</taxon>
        <taxon>Pseudonocardiales</taxon>
        <taxon>Pseudonocardiaceae</taxon>
        <taxon>Actinokineospora</taxon>
    </lineage>
</organism>
<dbReference type="InterPro" id="IPR036779">
    <property type="entry name" value="LysM_dom_sf"/>
</dbReference>
<dbReference type="Pfam" id="PF06737">
    <property type="entry name" value="Transglycosylas"/>
    <property type="match status" value="1"/>
</dbReference>
<dbReference type="PANTHER" id="PTHR34700:SF4">
    <property type="entry name" value="PHAGE-LIKE ELEMENT PBSX PROTEIN XKDP"/>
    <property type="match status" value="1"/>
</dbReference>
<dbReference type="InterPro" id="IPR018392">
    <property type="entry name" value="LysM"/>
</dbReference>
<dbReference type="Proteomes" id="UP000734823">
    <property type="component" value="Unassembled WGS sequence"/>
</dbReference>
<keyword evidence="2" id="KW-0378">Hydrolase</keyword>
<feature type="domain" description="LysM" evidence="4">
    <location>
        <begin position="168"/>
        <end position="216"/>
    </location>
</feature>
<evidence type="ECO:0000313" key="6">
    <source>
        <dbReference type="Proteomes" id="UP000734823"/>
    </source>
</evidence>
<sequence>MSYLGKHRKPSSAKRTIARVIVAGVAIGAPMVAVAAPASASSVNWDAIAQCESGGNWSINTGNGYYGGLQFSASTWRAYGGSGMAHQASREEQIRVAENVLKGQGIGAWPTCGKRAGSTAAVAKKPAAAPKKAATKPAAPKAAAPKVTAPKVAAPAAPVALSKSNPAGDYTVVAGDTLSQIAKQLNVTGGWQALHEKNKNYIGDPNLILVGQKIATK</sequence>
<evidence type="ECO:0000256" key="2">
    <source>
        <dbReference type="ARBA" id="ARBA00022801"/>
    </source>
</evidence>
<evidence type="ECO:0000259" key="4">
    <source>
        <dbReference type="PROSITE" id="PS51782"/>
    </source>
</evidence>
<dbReference type="PROSITE" id="PS51782">
    <property type="entry name" value="LYSM"/>
    <property type="match status" value="1"/>
</dbReference>
<dbReference type="InterPro" id="IPR052196">
    <property type="entry name" value="Bact_Kbp"/>
</dbReference>
<evidence type="ECO:0000256" key="1">
    <source>
        <dbReference type="ARBA" id="ARBA00010830"/>
    </source>
</evidence>
<name>A0ABR7L3C8_9PSEU</name>
<dbReference type="CDD" id="cd13925">
    <property type="entry name" value="RPF"/>
    <property type="match status" value="1"/>
</dbReference>
<dbReference type="Gene3D" id="3.10.350.10">
    <property type="entry name" value="LysM domain"/>
    <property type="match status" value="1"/>
</dbReference>
<evidence type="ECO:0000256" key="3">
    <source>
        <dbReference type="SAM" id="SignalP"/>
    </source>
</evidence>
<dbReference type="RefSeq" id="WP_187219670.1">
    <property type="nucleotide sequence ID" value="NZ_JABVED010000003.1"/>
</dbReference>